<feature type="compositionally biased region" description="Pro residues" evidence="1">
    <location>
        <begin position="167"/>
        <end position="177"/>
    </location>
</feature>
<feature type="compositionally biased region" description="Low complexity" evidence="1">
    <location>
        <begin position="114"/>
        <end position="132"/>
    </location>
</feature>
<protein>
    <submittedName>
        <fullName evidence="2">Uncharacterized protein</fullName>
    </submittedName>
</protein>
<feature type="compositionally biased region" description="Low complexity" evidence="1">
    <location>
        <begin position="178"/>
        <end position="193"/>
    </location>
</feature>
<proteinExistence type="predicted"/>
<feature type="compositionally biased region" description="Polar residues" evidence="1">
    <location>
        <begin position="52"/>
        <end position="69"/>
    </location>
</feature>
<comment type="caution">
    <text evidence="2">The sequence shown here is derived from an EMBL/GenBank/DDBJ whole genome shotgun (WGS) entry which is preliminary data.</text>
</comment>
<feature type="region of interest" description="Disordered" evidence="1">
    <location>
        <begin position="31"/>
        <end position="92"/>
    </location>
</feature>
<organism evidence="2 3">
    <name type="scientific">Anguilla anguilla</name>
    <name type="common">European freshwater eel</name>
    <name type="synonym">Muraena anguilla</name>
    <dbReference type="NCBI Taxonomy" id="7936"/>
    <lineage>
        <taxon>Eukaryota</taxon>
        <taxon>Metazoa</taxon>
        <taxon>Chordata</taxon>
        <taxon>Craniata</taxon>
        <taxon>Vertebrata</taxon>
        <taxon>Euteleostomi</taxon>
        <taxon>Actinopterygii</taxon>
        <taxon>Neopterygii</taxon>
        <taxon>Teleostei</taxon>
        <taxon>Anguilliformes</taxon>
        <taxon>Anguillidae</taxon>
        <taxon>Anguilla</taxon>
    </lineage>
</organism>
<evidence type="ECO:0000313" key="2">
    <source>
        <dbReference type="EMBL" id="KAG5838101.1"/>
    </source>
</evidence>
<feature type="compositionally biased region" description="Low complexity" evidence="1">
    <location>
        <begin position="154"/>
        <end position="166"/>
    </location>
</feature>
<evidence type="ECO:0000313" key="3">
    <source>
        <dbReference type="Proteomes" id="UP001044222"/>
    </source>
</evidence>
<feature type="compositionally biased region" description="Polar residues" evidence="1">
    <location>
        <begin position="31"/>
        <end position="42"/>
    </location>
</feature>
<accession>A0A9D3LXC1</accession>
<gene>
    <name evidence="2" type="ORF">ANANG_G00220220</name>
</gene>
<feature type="compositionally biased region" description="Basic and acidic residues" evidence="1">
    <location>
        <begin position="194"/>
        <end position="204"/>
    </location>
</feature>
<sequence>MSAVKTQPGEGAECMATGQLTGVYALPRKGSAQQLCGSGSSNSDRHHHAAATPSQPLNLSQVQPSVTSQSKDRTGGGSLRQHRPHPSAAPYRLQEASFFGSAPNLYAYPASQALSQAHVSAASSSSSSSSHHAGGGRPTPRWASCTRTAACAWRGPSARATSTTSPPTSPTAAPPRPTAATRSARGSSASTRTYEARGGGDRAHRGTAPPPPPVPRRPNMNACTRCPAASD</sequence>
<dbReference type="AlphaFoldDB" id="A0A9D3LXC1"/>
<evidence type="ECO:0000256" key="1">
    <source>
        <dbReference type="SAM" id="MobiDB-lite"/>
    </source>
</evidence>
<name>A0A9D3LXC1_ANGAN</name>
<feature type="region of interest" description="Disordered" evidence="1">
    <location>
        <begin position="114"/>
        <end position="231"/>
    </location>
</feature>
<keyword evidence="3" id="KW-1185">Reference proteome</keyword>
<reference evidence="2" key="1">
    <citation type="submission" date="2021-01" db="EMBL/GenBank/DDBJ databases">
        <title>A chromosome-scale assembly of European eel, Anguilla anguilla.</title>
        <authorList>
            <person name="Henkel C."/>
            <person name="Jong-Raadsen S.A."/>
            <person name="Dufour S."/>
            <person name="Weltzien F.-A."/>
            <person name="Palstra A.P."/>
            <person name="Pelster B."/>
            <person name="Spaink H.P."/>
            <person name="Van Den Thillart G.E."/>
            <person name="Jansen H."/>
            <person name="Zahm M."/>
            <person name="Klopp C."/>
            <person name="Cedric C."/>
            <person name="Louis A."/>
            <person name="Berthelot C."/>
            <person name="Parey E."/>
            <person name="Roest Crollius H."/>
            <person name="Montfort J."/>
            <person name="Robinson-Rechavi M."/>
            <person name="Bucao C."/>
            <person name="Bouchez O."/>
            <person name="Gislard M."/>
            <person name="Lluch J."/>
            <person name="Milhes M."/>
            <person name="Lampietro C."/>
            <person name="Lopez Roques C."/>
            <person name="Donnadieu C."/>
            <person name="Braasch I."/>
            <person name="Desvignes T."/>
            <person name="Postlethwait J."/>
            <person name="Bobe J."/>
            <person name="Guiguen Y."/>
            <person name="Dirks R."/>
        </authorList>
    </citation>
    <scope>NUCLEOTIDE SEQUENCE</scope>
    <source>
        <strain evidence="2">Tag_6206</strain>
        <tissue evidence="2">Liver</tissue>
    </source>
</reference>
<dbReference type="EMBL" id="JAFIRN010000012">
    <property type="protein sequence ID" value="KAG5838101.1"/>
    <property type="molecule type" value="Genomic_DNA"/>
</dbReference>
<dbReference type="Proteomes" id="UP001044222">
    <property type="component" value="Chromosome 12"/>
</dbReference>